<dbReference type="OrthoDB" id="6159739at2759"/>
<keyword evidence="8" id="KW-0812">Transmembrane</keyword>
<keyword evidence="4" id="KW-0964">Secreted</keyword>
<feature type="compositionally biased region" description="Basic and acidic residues" evidence="7">
    <location>
        <begin position="229"/>
        <end position="238"/>
    </location>
</feature>
<dbReference type="InterPro" id="IPR051748">
    <property type="entry name" value="TNF_Ligand_Superfamily"/>
</dbReference>
<sequence>MVKSYHHPYRRLTDPEISLTRPAAALRRTTTTVLVVVIVAVVATLIIIGSLVAFLSILAGEPRVSSDSATTPVDLGPLLERLSSLEREVAELKAACRRCSMPTREHQNQQPSDEASYTTDSPALLELIQVQAKTPSRALPSVTVSTFPPLDGESADIVSVEQQVSKSPHQQHRRPRSRDRVGPSRRHSGDSPDDQAGLSTKAAAPLEDGGSQGRSSGNAKRRRDRKRNRSPDEGRHAPEPSGPPEDSGCRHCTGNMFGIAAHIEGNRFGNIPILDRDGWISGLTVWRMSSHTLETEQFKLSILGGVTVKESGLYYVYSQVLFYDPNSTVGQSICINDRPRFTCTKSNISDEAKQSTCFIGGVVRMSAEDQVRIKLSIPGLTVALYPDTTFFGLFRVA</sequence>
<keyword evidence="3" id="KW-0202">Cytokine</keyword>
<protein>
    <submittedName>
        <fullName evidence="11">Uncharacterized protein LOC110989945</fullName>
    </submittedName>
</protein>
<evidence type="ECO:0000256" key="4">
    <source>
        <dbReference type="ARBA" id="ARBA00022525"/>
    </source>
</evidence>
<evidence type="ECO:0000313" key="11">
    <source>
        <dbReference type="RefSeq" id="XP_022110362.1"/>
    </source>
</evidence>
<feature type="transmembrane region" description="Helical" evidence="8">
    <location>
        <begin position="33"/>
        <end position="58"/>
    </location>
</feature>
<comment type="subcellular location">
    <subcellularLocation>
        <location evidence="1">Secreted</location>
    </subcellularLocation>
</comment>
<dbReference type="Proteomes" id="UP000694845">
    <property type="component" value="Unplaced"/>
</dbReference>
<dbReference type="OMA" id="ICINDRP"/>
<evidence type="ECO:0000256" key="1">
    <source>
        <dbReference type="ARBA" id="ARBA00004613"/>
    </source>
</evidence>
<keyword evidence="8" id="KW-1133">Transmembrane helix</keyword>
<dbReference type="GO" id="GO:0005615">
    <property type="term" value="C:extracellular space"/>
    <property type="evidence" value="ECO:0007669"/>
    <property type="project" value="UniProtKB-KW"/>
</dbReference>
<dbReference type="Pfam" id="PF00229">
    <property type="entry name" value="TNF"/>
    <property type="match status" value="1"/>
</dbReference>
<dbReference type="RefSeq" id="XP_022110362.1">
    <property type="nucleotide sequence ID" value="XM_022254670.1"/>
</dbReference>
<dbReference type="InterPro" id="IPR006052">
    <property type="entry name" value="TNF_dom"/>
</dbReference>
<evidence type="ECO:0000256" key="5">
    <source>
        <dbReference type="ARBA" id="ARBA00023157"/>
    </source>
</evidence>
<dbReference type="GeneID" id="110989945"/>
<dbReference type="GO" id="GO:0016020">
    <property type="term" value="C:membrane"/>
    <property type="evidence" value="ECO:0007669"/>
    <property type="project" value="InterPro"/>
</dbReference>
<keyword evidence="6" id="KW-0325">Glycoprotein</keyword>
<comment type="similarity">
    <text evidence="2">Belongs to the tumor necrosis factor family.</text>
</comment>
<feature type="region of interest" description="Disordered" evidence="7">
    <location>
        <begin position="159"/>
        <end position="250"/>
    </location>
</feature>
<dbReference type="SUPFAM" id="SSF49842">
    <property type="entry name" value="TNF-like"/>
    <property type="match status" value="1"/>
</dbReference>
<evidence type="ECO:0000256" key="6">
    <source>
        <dbReference type="ARBA" id="ARBA00023180"/>
    </source>
</evidence>
<dbReference type="PANTHER" id="PTHR15151">
    <property type="entry name" value="PROTEIN EIGER"/>
    <property type="match status" value="1"/>
</dbReference>
<dbReference type="InterPro" id="IPR021184">
    <property type="entry name" value="TNF_CS"/>
</dbReference>
<keyword evidence="5" id="KW-1015">Disulfide bond</keyword>
<dbReference type="PROSITE" id="PS50049">
    <property type="entry name" value="THD_2"/>
    <property type="match status" value="1"/>
</dbReference>
<evidence type="ECO:0000256" key="7">
    <source>
        <dbReference type="SAM" id="MobiDB-lite"/>
    </source>
</evidence>
<dbReference type="GO" id="GO:0006955">
    <property type="term" value="P:immune response"/>
    <property type="evidence" value="ECO:0007669"/>
    <property type="project" value="InterPro"/>
</dbReference>
<reference evidence="11" key="1">
    <citation type="submission" date="2025-08" db="UniProtKB">
        <authorList>
            <consortium name="RefSeq"/>
        </authorList>
    </citation>
    <scope>IDENTIFICATION</scope>
</reference>
<evidence type="ECO:0000259" key="9">
    <source>
        <dbReference type="PROSITE" id="PS50049"/>
    </source>
</evidence>
<dbReference type="GO" id="GO:0005164">
    <property type="term" value="F:tumor necrosis factor receptor binding"/>
    <property type="evidence" value="ECO:0007669"/>
    <property type="project" value="InterPro"/>
</dbReference>
<feature type="domain" description="THD" evidence="9">
    <location>
        <begin position="259"/>
        <end position="396"/>
    </location>
</feature>
<accession>A0A8B7ZZ33</accession>
<dbReference type="InterPro" id="IPR008983">
    <property type="entry name" value="Tumour_necrosis_fac-like_dom"/>
</dbReference>
<dbReference type="AlphaFoldDB" id="A0A8B7ZZ33"/>
<keyword evidence="10" id="KW-1185">Reference proteome</keyword>
<evidence type="ECO:0000256" key="2">
    <source>
        <dbReference type="ARBA" id="ARBA00008670"/>
    </source>
</evidence>
<proteinExistence type="inferred from homology"/>
<dbReference type="PANTHER" id="PTHR15151:SF24">
    <property type="entry name" value="A PROLIFERATION-INDUCING LIGAND-LIKE PROTEIN-RELATED"/>
    <property type="match status" value="1"/>
</dbReference>
<gene>
    <name evidence="11" type="primary">LOC110989945</name>
</gene>
<dbReference type="KEGG" id="aplc:110989945"/>
<feature type="compositionally biased region" description="Basic residues" evidence="7">
    <location>
        <begin position="219"/>
        <end position="228"/>
    </location>
</feature>
<name>A0A8B7ZZ33_ACAPL</name>
<evidence type="ECO:0000313" key="10">
    <source>
        <dbReference type="Proteomes" id="UP000694845"/>
    </source>
</evidence>
<dbReference type="GO" id="GO:0005125">
    <property type="term" value="F:cytokine activity"/>
    <property type="evidence" value="ECO:0007669"/>
    <property type="project" value="UniProtKB-KW"/>
</dbReference>
<evidence type="ECO:0000256" key="3">
    <source>
        <dbReference type="ARBA" id="ARBA00022514"/>
    </source>
</evidence>
<feature type="compositionally biased region" description="Basic and acidic residues" evidence="7">
    <location>
        <begin position="178"/>
        <end position="190"/>
    </location>
</feature>
<keyword evidence="8" id="KW-0472">Membrane</keyword>
<evidence type="ECO:0000256" key="8">
    <source>
        <dbReference type="SAM" id="Phobius"/>
    </source>
</evidence>
<organism evidence="10 11">
    <name type="scientific">Acanthaster planci</name>
    <name type="common">Crown-of-thorns starfish</name>
    <dbReference type="NCBI Taxonomy" id="133434"/>
    <lineage>
        <taxon>Eukaryota</taxon>
        <taxon>Metazoa</taxon>
        <taxon>Echinodermata</taxon>
        <taxon>Eleutherozoa</taxon>
        <taxon>Asterozoa</taxon>
        <taxon>Asteroidea</taxon>
        <taxon>Valvatacea</taxon>
        <taxon>Valvatida</taxon>
        <taxon>Acanthasteridae</taxon>
        <taxon>Acanthaster</taxon>
    </lineage>
</organism>
<dbReference type="PROSITE" id="PS00251">
    <property type="entry name" value="THD_1"/>
    <property type="match status" value="1"/>
</dbReference>
<dbReference type="Gene3D" id="2.60.120.40">
    <property type="match status" value="1"/>
</dbReference>